<comment type="caution">
    <text evidence="1">The sequence shown here is derived from an EMBL/GenBank/DDBJ whole genome shotgun (WGS) entry which is preliminary data.</text>
</comment>
<evidence type="ECO:0000313" key="1">
    <source>
        <dbReference type="EMBL" id="KKN34500.1"/>
    </source>
</evidence>
<proteinExistence type="predicted"/>
<protein>
    <submittedName>
        <fullName evidence="1">Uncharacterized protein</fullName>
    </submittedName>
</protein>
<organism evidence="1">
    <name type="scientific">marine sediment metagenome</name>
    <dbReference type="NCBI Taxonomy" id="412755"/>
    <lineage>
        <taxon>unclassified sequences</taxon>
        <taxon>metagenomes</taxon>
        <taxon>ecological metagenomes</taxon>
    </lineage>
</organism>
<gene>
    <name evidence="1" type="ORF">LCGC14_0792950</name>
</gene>
<name>A0A0F9PRY5_9ZZZZ</name>
<sequence>MAGFLGISRREWVEAFSTGGLSLILNKEEPMTKKHDRHHVHCEHAEVAFCGHCDVAYCKSCKQEWGVCQLNHNPYWYITPDYTKPYCGTTTITPTVTTTGTFDISGDVLVGASDHAH</sequence>
<reference evidence="1" key="1">
    <citation type="journal article" date="2015" name="Nature">
        <title>Complex archaea that bridge the gap between prokaryotes and eukaryotes.</title>
        <authorList>
            <person name="Spang A."/>
            <person name="Saw J.H."/>
            <person name="Jorgensen S.L."/>
            <person name="Zaremba-Niedzwiedzka K."/>
            <person name="Martijn J."/>
            <person name="Lind A.E."/>
            <person name="van Eijk R."/>
            <person name="Schleper C."/>
            <person name="Guy L."/>
            <person name="Ettema T.J."/>
        </authorList>
    </citation>
    <scope>NUCLEOTIDE SEQUENCE</scope>
</reference>
<accession>A0A0F9PRY5</accession>
<dbReference type="AlphaFoldDB" id="A0A0F9PRY5"/>
<dbReference type="EMBL" id="LAZR01002100">
    <property type="protein sequence ID" value="KKN34500.1"/>
    <property type="molecule type" value="Genomic_DNA"/>
</dbReference>